<organism evidence="2 3">
    <name type="scientific">BD1-7 clade bacterium</name>
    <dbReference type="NCBI Taxonomy" id="2029982"/>
    <lineage>
        <taxon>Bacteria</taxon>
        <taxon>Pseudomonadati</taxon>
        <taxon>Pseudomonadota</taxon>
        <taxon>Gammaproteobacteria</taxon>
        <taxon>Cellvibrionales</taxon>
        <taxon>Spongiibacteraceae</taxon>
        <taxon>BD1-7 clade</taxon>
    </lineage>
</organism>
<gene>
    <name evidence="2" type="ORF">OPDIPICF_04602</name>
</gene>
<protein>
    <submittedName>
        <fullName evidence="2">Uncharacterized protein</fullName>
    </submittedName>
</protein>
<evidence type="ECO:0000313" key="2">
    <source>
        <dbReference type="EMBL" id="CAA0104032.1"/>
    </source>
</evidence>
<reference evidence="2 3" key="1">
    <citation type="submission" date="2019-11" db="EMBL/GenBank/DDBJ databases">
        <authorList>
            <person name="Holert J."/>
        </authorList>
    </citation>
    <scope>NUCLEOTIDE SEQUENCE [LARGE SCALE GENOMIC DNA]</scope>
    <source>
        <strain evidence="2">SB11_3</strain>
    </source>
</reference>
<evidence type="ECO:0000313" key="3">
    <source>
        <dbReference type="Proteomes" id="UP000441399"/>
    </source>
</evidence>
<keyword evidence="3" id="KW-1185">Reference proteome</keyword>
<dbReference type="Proteomes" id="UP000441399">
    <property type="component" value="Unassembled WGS sequence"/>
</dbReference>
<evidence type="ECO:0000256" key="1">
    <source>
        <dbReference type="SAM" id="MobiDB-lite"/>
    </source>
</evidence>
<dbReference type="EMBL" id="CACSIO010000011">
    <property type="protein sequence ID" value="CAA0104032.1"/>
    <property type="molecule type" value="Genomic_DNA"/>
</dbReference>
<feature type="region of interest" description="Disordered" evidence="1">
    <location>
        <begin position="72"/>
        <end position="111"/>
    </location>
</feature>
<dbReference type="AlphaFoldDB" id="A0A5S9PK08"/>
<name>A0A5S9PK08_9GAMM</name>
<accession>A0A5S9PK08</accession>
<proteinExistence type="predicted"/>
<feature type="compositionally biased region" description="Polar residues" evidence="1">
    <location>
        <begin position="90"/>
        <end position="111"/>
    </location>
</feature>
<sequence length="111" mass="12404">MQDSRDRIQNYDVTAHQTSSSFCDLSFRANNYSHSQKHCAPASRAALTTNVINQQSSPLQSQANTQLTIEQPKSDHSFQKIPNSPHICTDIQTAKQPNRPNFSETEISNAT</sequence>